<evidence type="ECO:0000313" key="1">
    <source>
        <dbReference type="EMBL" id="KAF9654351.1"/>
    </source>
</evidence>
<proteinExistence type="predicted"/>
<dbReference type="Proteomes" id="UP000886501">
    <property type="component" value="Unassembled WGS sequence"/>
</dbReference>
<protein>
    <submittedName>
        <fullName evidence="1">Uncharacterized protein</fullName>
    </submittedName>
</protein>
<dbReference type="EMBL" id="MU117961">
    <property type="protein sequence ID" value="KAF9654351.1"/>
    <property type="molecule type" value="Genomic_DNA"/>
</dbReference>
<keyword evidence="2" id="KW-1185">Reference proteome</keyword>
<sequence length="772" mass="86247">MNAQGYRWLGVERESHVVEKEMTVTPDESDPLTAIDESKIQRLLTALQTPIMSELRNRILAPPPPRHPNVRPPSPNSQPRSTYLNLPPPPVHPAHPPLPPRPPPNPQPDARLDYFSPEPIPSQVASPVDVLHTPRIQRLSPPVLPNRPSNLRSFSENVVASTSGVDVKPVGIPAPPPKHTSISPELPPPVSRTSSFNSITGSQTTPPPAHHTRKARSLTSDSAYEATLSEKELRDLYDDEEIDRFLHLFSAHVNEVKLNDGGHSTVKVEFSAATDGIVVEDNDDKDWLSLNEVGENLGLPHDGHQPQTISEQIAQKSIVPHLPKTTKTIPPFTVNRLLLMMQRLYLALEPGYQFFVDNLISLALWEDKNRSLRFCLGYWVLWANNLLLPSPIFYLLYVLLYRRMHPYPSLAQLREHRGQIDKASEFGEELQARLTAATPFGVLDAWKTLKVYNKNRVRKAKEKIKQSDDAASVMSAETVITDNDILVVDDSVEKTHEQDVKALGLEALCELADGLERLKNLFLWRKSSVSYSFSIALGVMGFATLTLPAQWLTKIVYFVLGFSFWHVPPILVALPAGDHRRLLMLTHNVPTDADYAMELIAQRVARGQEIKPLNRKRKHTKKFDADDSPDILSRDPDEDDKPKGFLKHSVSVLKTVADTGYQAIGGQRFIHNNFAPAAVRDAGPQDSSRFPGVITVSIGKFYFTPLLSGPKLEVPAEDIVGIKKATPKGISIRVKDASQEGGERKEKFLLVYERDELFGRLVGAGGKKWMRI</sequence>
<evidence type="ECO:0000313" key="2">
    <source>
        <dbReference type="Proteomes" id="UP000886501"/>
    </source>
</evidence>
<gene>
    <name evidence="1" type="ORF">BDM02DRAFT_138295</name>
</gene>
<reference evidence="1" key="2">
    <citation type="journal article" date="2020" name="Nat. Commun.">
        <title>Large-scale genome sequencing of mycorrhizal fungi provides insights into the early evolution of symbiotic traits.</title>
        <authorList>
            <person name="Miyauchi S."/>
            <person name="Kiss E."/>
            <person name="Kuo A."/>
            <person name="Drula E."/>
            <person name="Kohler A."/>
            <person name="Sanchez-Garcia M."/>
            <person name="Morin E."/>
            <person name="Andreopoulos B."/>
            <person name="Barry K.W."/>
            <person name="Bonito G."/>
            <person name="Buee M."/>
            <person name="Carver A."/>
            <person name="Chen C."/>
            <person name="Cichocki N."/>
            <person name="Clum A."/>
            <person name="Culley D."/>
            <person name="Crous P.W."/>
            <person name="Fauchery L."/>
            <person name="Girlanda M."/>
            <person name="Hayes R.D."/>
            <person name="Keri Z."/>
            <person name="LaButti K."/>
            <person name="Lipzen A."/>
            <person name="Lombard V."/>
            <person name="Magnuson J."/>
            <person name="Maillard F."/>
            <person name="Murat C."/>
            <person name="Nolan M."/>
            <person name="Ohm R.A."/>
            <person name="Pangilinan J."/>
            <person name="Pereira M.F."/>
            <person name="Perotto S."/>
            <person name="Peter M."/>
            <person name="Pfister S."/>
            <person name="Riley R."/>
            <person name="Sitrit Y."/>
            <person name="Stielow J.B."/>
            <person name="Szollosi G."/>
            <person name="Zifcakova L."/>
            <person name="Stursova M."/>
            <person name="Spatafora J.W."/>
            <person name="Tedersoo L."/>
            <person name="Vaario L.M."/>
            <person name="Yamada A."/>
            <person name="Yan M."/>
            <person name="Wang P."/>
            <person name="Xu J."/>
            <person name="Bruns T."/>
            <person name="Baldrian P."/>
            <person name="Vilgalys R."/>
            <person name="Dunand C."/>
            <person name="Henrissat B."/>
            <person name="Grigoriev I.V."/>
            <person name="Hibbett D."/>
            <person name="Nagy L.G."/>
            <person name="Martin F.M."/>
        </authorList>
    </citation>
    <scope>NUCLEOTIDE SEQUENCE</scope>
    <source>
        <strain evidence="1">P2</strain>
    </source>
</reference>
<name>A0ACB6ZXI7_THEGA</name>
<comment type="caution">
    <text evidence="1">The sequence shown here is derived from an EMBL/GenBank/DDBJ whole genome shotgun (WGS) entry which is preliminary data.</text>
</comment>
<accession>A0ACB6ZXI7</accession>
<reference evidence="1" key="1">
    <citation type="submission" date="2019-10" db="EMBL/GenBank/DDBJ databases">
        <authorList>
            <consortium name="DOE Joint Genome Institute"/>
            <person name="Kuo A."/>
            <person name="Miyauchi S."/>
            <person name="Kiss E."/>
            <person name="Drula E."/>
            <person name="Kohler A."/>
            <person name="Sanchez-Garcia M."/>
            <person name="Andreopoulos B."/>
            <person name="Barry K.W."/>
            <person name="Bonito G."/>
            <person name="Buee M."/>
            <person name="Carver A."/>
            <person name="Chen C."/>
            <person name="Cichocki N."/>
            <person name="Clum A."/>
            <person name="Culley D."/>
            <person name="Crous P.W."/>
            <person name="Fauchery L."/>
            <person name="Girlanda M."/>
            <person name="Hayes R."/>
            <person name="Keri Z."/>
            <person name="Labutti K."/>
            <person name="Lipzen A."/>
            <person name="Lombard V."/>
            <person name="Magnuson J."/>
            <person name="Maillard F."/>
            <person name="Morin E."/>
            <person name="Murat C."/>
            <person name="Nolan M."/>
            <person name="Ohm R."/>
            <person name="Pangilinan J."/>
            <person name="Pereira M."/>
            <person name="Perotto S."/>
            <person name="Peter M."/>
            <person name="Riley R."/>
            <person name="Sitrit Y."/>
            <person name="Stielow B."/>
            <person name="Szollosi G."/>
            <person name="Zifcakova L."/>
            <person name="Stursova M."/>
            <person name="Spatafora J.W."/>
            <person name="Tedersoo L."/>
            <person name="Vaario L.-M."/>
            <person name="Yamada A."/>
            <person name="Yan M."/>
            <person name="Wang P."/>
            <person name="Xu J."/>
            <person name="Bruns T."/>
            <person name="Baldrian P."/>
            <person name="Vilgalys R."/>
            <person name="Henrissat B."/>
            <person name="Grigoriev I.V."/>
            <person name="Hibbett D."/>
            <person name="Nagy L.G."/>
            <person name="Martin F.M."/>
        </authorList>
    </citation>
    <scope>NUCLEOTIDE SEQUENCE</scope>
    <source>
        <strain evidence="1">P2</strain>
    </source>
</reference>
<organism evidence="1 2">
    <name type="scientific">Thelephora ganbajun</name>
    <name type="common">Ganba fungus</name>
    <dbReference type="NCBI Taxonomy" id="370292"/>
    <lineage>
        <taxon>Eukaryota</taxon>
        <taxon>Fungi</taxon>
        <taxon>Dikarya</taxon>
        <taxon>Basidiomycota</taxon>
        <taxon>Agaricomycotina</taxon>
        <taxon>Agaricomycetes</taxon>
        <taxon>Thelephorales</taxon>
        <taxon>Thelephoraceae</taxon>
        <taxon>Thelephora</taxon>
    </lineage>
</organism>